<keyword evidence="2 5" id="KW-0812">Transmembrane</keyword>
<accession>A0ABR3IBY1</accession>
<dbReference type="PANTHER" id="PTHR13531">
    <property type="entry name" value="GEO07735P1-RELATED-RELATED"/>
    <property type="match status" value="1"/>
</dbReference>
<keyword evidence="7" id="KW-1185">Reference proteome</keyword>
<evidence type="ECO:0000256" key="4">
    <source>
        <dbReference type="ARBA" id="ARBA00023136"/>
    </source>
</evidence>
<evidence type="ECO:0000313" key="7">
    <source>
        <dbReference type="Proteomes" id="UP001549920"/>
    </source>
</evidence>
<comment type="subcellular location">
    <subcellularLocation>
        <location evidence="1">Membrane</location>
        <topology evidence="1">Multi-pass membrane protein</topology>
    </subcellularLocation>
</comment>
<evidence type="ECO:0000256" key="5">
    <source>
        <dbReference type="SAM" id="Phobius"/>
    </source>
</evidence>
<dbReference type="EMBL" id="JBEUOH010000005">
    <property type="protein sequence ID" value="KAL0893772.1"/>
    <property type="molecule type" value="Genomic_DNA"/>
</dbReference>
<reference evidence="6 7" key="1">
    <citation type="submission" date="2024-06" db="EMBL/GenBank/DDBJ databases">
        <title>A chromosome-level genome assembly of beet webworm, Loxostege sticticalis.</title>
        <authorList>
            <person name="Zhang Y."/>
        </authorList>
    </citation>
    <scope>NUCLEOTIDE SEQUENCE [LARGE SCALE GENOMIC DNA]</scope>
    <source>
        <strain evidence="6">AQ026</strain>
        <tissue evidence="6">Whole body</tissue>
    </source>
</reference>
<protein>
    <submittedName>
        <fullName evidence="6">Uncharacterized protein</fullName>
    </submittedName>
</protein>
<keyword evidence="4 5" id="KW-0472">Membrane</keyword>
<dbReference type="PANTHER" id="PTHR13531:SF6">
    <property type="entry name" value="TMEM (HUMAN TRANSMEMBRANE PROTEIN) HOMOLOG"/>
    <property type="match status" value="1"/>
</dbReference>
<gene>
    <name evidence="6" type="ORF">ABMA27_013909</name>
</gene>
<feature type="transmembrane region" description="Helical" evidence="5">
    <location>
        <begin position="108"/>
        <end position="128"/>
    </location>
</feature>
<comment type="caution">
    <text evidence="6">The sequence shown here is derived from an EMBL/GenBank/DDBJ whole genome shotgun (WGS) entry which is preliminary data.</text>
</comment>
<feature type="transmembrane region" description="Helical" evidence="5">
    <location>
        <begin position="75"/>
        <end position="96"/>
    </location>
</feature>
<proteinExistence type="predicted"/>
<name>A0ABR3IBY1_LOXSC</name>
<dbReference type="Pfam" id="PF09799">
    <property type="entry name" value="Transmemb_17"/>
    <property type="match status" value="1"/>
</dbReference>
<feature type="transmembrane region" description="Helical" evidence="5">
    <location>
        <begin position="44"/>
        <end position="63"/>
    </location>
</feature>
<evidence type="ECO:0000313" key="6">
    <source>
        <dbReference type="EMBL" id="KAL0893772.1"/>
    </source>
</evidence>
<dbReference type="Proteomes" id="UP001549920">
    <property type="component" value="Unassembled WGS sequence"/>
</dbReference>
<feature type="transmembrane region" description="Helical" evidence="5">
    <location>
        <begin position="12"/>
        <end position="32"/>
    </location>
</feature>
<sequence length="145" mass="16873">MEYRTMLRLQKCLWLNVHIFFVWLFVVAFFLYVKLNVLGHLTKYLSLTVFTLLTIIESARLYLGHYGNLSCRVPELAGFLMLTTLMQMPLVSFFLFNPYLLNTPTELILHASLWSVTIVEIIFSYLALKQASSIAKSIYLKHSKD</sequence>
<evidence type="ECO:0000256" key="1">
    <source>
        <dbReference type="ARBA" id="ARBA00004141"/>
    </source>
</evidence>
<evidence type="ECO:0000256" key="3">
    <source>
        <dbReference type="ARBA" id="ARBA00022989"/>
    </source>
</evidence>
<keyword evidence="3 5" id="KW-1133">Transmembrane helix</keyword>
<organism evidence="6 7">
    <name type="scientific">Loxostege sticticalis</name>
    <name type="common">Beet webworm moth</name>
    <dbReference type="NCBI Taxonomy" id="481309"/>
    <lineage>
        <taxon>Eukaryota</taxon>
        <taxon>Metazoa</taxon>
        <taxon>Ecdysozoa</taxon>
        <taxon>Arthropoda</taxon>
        <taxon>Hexapoda</taxon>
        <taxon>Insecta</taxon>
        <taxon>Pterygota</taxon>
        <taxon>Neoptera</taxon>
        <taxon>Endopterygota</taxon>
        <taxon>Lepidoptera</taxon>
        <taxon>Glossata</taxon>
        <taxon>Ditrysia</taxon>
        <taxon>Pyraloidea</taxon>
        <taxon>Crambidae</taxon>
        <taxon>Pyraustinae</taxon>
        <taxon>Loxostege</taxon>
    </lineage>
</organism>
<dbReference type="InterPro" id="IPR019184">
    <property type="entry name" value="Uncharacterised_TM-17"/>
</dbReference>
<evidence type="ECO:0000256" key="2">
    <source>
        <dbReference type="ARBA" id="ARBA00022692"/>
    </source>
</evidence>